<dbReference type="AlphaFoldDB" id="A0A2N5TQI2"/>
<dbReference type="EMBL" id="PGCI01000394">
    <property type="protein sequence ID" value="PLW27731.1"/>
    <property type="molecule type" value="Genomic_DNA"/>
</dbReference>
<comment type="caution">
    <text evidence="2">The sequence shown here is derived from an EMBL/GenBank/DDBJ whole genome shotgun (WGS) entry which is preliminary data.</text>
</comment>
<evidence type="ECO:0000256" key="1">
    <source>
        <dbReference type="SAM" id="MobiDB-lite"/>
    </source>
</evidence>
<reference evidence="2 3" key="1">
    <citation type="submission" date="2017-11" db="EMBL/GenBank/DDBJ databases">
        <title>De novo assembly and phasing of dikaryotic genomes from two isolates of Puccinia coronata f. sp. avenae, the causal agent of oat crown rust.</title>
        <authorList>
            <person name="Miller M.E."/>
            <person name="Zhang Y."/>
            <person name="Omidvar V."/>
            <person name="Sperschneider J."/>
            <person name="Schwessinger B."/>
            <person name="Raley C."/>
            <person name="Palmer J.M."/>
            <person name="Garnica D."/>
            <person name="Upadhyaya N."/>
            <person name="Rathjen J."/>
            <person name="Taylor J.M."/>
            <person name="Park R.F."/>
            <person name="Dodds P.N."/>
            <person name="Hirsch C.D."/>
            <person name="Kianian S.F."/>
            <person name="Figueroa M."/>
        </authorList>
    </citation>
    <scope>NUCLEOTIDE SEQUENCE [LARGE SCALE GENOMIC DNA]</scope>
    <source>
        <strain evidence="2">12SD80</strain>
    </source>
</reference>
<organism evidence="2 3">
    <name type="scientific">Puccinia coronata f. sp. avenae</name>
    <dbReference type="NCBI Taxonomy" id="200324"/>
    <lineage>
        <taxon>Eukaryota</taxon>
        <taxon>Fungi</taxon>
        <taxon>Dikarya</taxon>
        <taxon>Basidiomycota</taxon>
        <taxon>Pucciniomycotina</taxon>
        <taxon>Pucciniomycetes</taxon>
        <taxon>Pucciniales</taxon>
        <taxon>Pucciniaceae</taxon>
        <taxon>Puccinia</taxon>
    </lineage>
</organism>
<feature type="region of interest" description="Disordered" evidence="1">
    <location>
        <begin position="97"/>
        <end position="118"/>
    </location>
</feature>
<dbReference type="Proteomes" id="UP000235392">
    <property type="component" value="Unassembled WGS sequence"/>
</dbReference>
<protein>
    <submittedName>
        <fullName evidence="2">Uncharacterized protein</fullName>
    </submittedName>
</protein>
<name>A0A2N5TQI2_9BASI</name>
<feature type="region of interest" description="Disordered" evidence="1">
    <location>
        <begin position="1"/>
        <end position="72"/>
    </location>
</feature>
<evidence type="ECO:0000313" key="3">
    <source>
        <dbReference type="Proteomes" id="UP000235392"/>
    </source>
</evidence>
<accession>A0A2N5TQI2</accession>
<evidence type="ECO:0000313" key="2">
    <source>
        <dbReference type="EMBL" id="PLW27731.1"/>
    </source>
</evidence>
<sequence>MSGRQFKSMGGQAGLTTGQRELKPQAFFILDMPGTTGRLAEPLPPERGLGAAQEDPGGSATRATAATAVSSPSAERLAFATSRLFQLSLSLAQAPAPRHGRASKPFSPFSGLSLPPCCGEVKDPTRVGGWA</sequence>
<feature type="compositionally biased region" description="Low complexity" evidence="1">
    <location>
        <begin position="103"/>
        <end position="116"/>
    </location>
</feature>
<gene>
    <name evidence="2" type="ORF">PCASD_20600</name>
</gene>
<feature type="compositionally biased region" description="Low complexity" evidence="1">
    <location>
        <begin position="59"/>
        <end position="72"/>
    </location>
</feature>
<proteinExistence type="predicted"/>